<dbReference type="EnsemblMetazoa" id="ASIC004139-RA">
    <property type="protein sequence ID" value="ASIC004139-PA"/>
    <property type="gene ID" value="ASIC004139"/>
</dbReference>
<organism evidence="1">
    <name type="scientific">Anopheles sinensis</name>
    <name type="common">Mosquito</name>
    <dbReference type="NCBI Taxonomy" id="74873"/>
    <lineage>
        <taxon>Eukaryota</taxon>
        <taxon>Metazoa</taxon>
        <taxon>Ecdysozoa</taxon>
        <taxon>Arthropoda</taxon>
        <taxon>Hexapoda</taxon>
        <taxon>Insecta</taxon>
        <taxon>Pterygota</taxon>
        <taxon>Neoptera</taxon>
        <taxon>Endopterygota</taxon>
        <taxon>Diptera</taxon>
        <taxon>Nematocera</taxon>
        <taxon>Culicoidea</taxon>
        <taxon>Culicidae</taxon>
        <taxon>Anophelinae</taxon>
        <taxon>Anopheles</taxon>
    </lineage>
</organism>
<evidence type="ECO:0000313" key="2">
    <source>
        <dbReference type="EnsemblMetazoa" id="ASIC004139-PA"/>
    </source>
</evidence>
<evidence type="ECO:0000313" key="3">
    <source>
        <dbReference type="Proteomes" id="UP000030765"/>
    </source>
</evidence>
<sequence length="78" mass="8529">MLPMTQKRAGSFVPPPSVFFPAARLVSGNYLPEGQLAGKSFAIIKEKGGSESRQTVAFALIDKNKPFSFWAGVDWVRV</sequence>
<protein>
    <submittedName>
        <fullName evidence="1 2">Uncharacterized protein</fullName>
    </submittedName>
</protein>
<dbReference type="AlphaFoldDB" id="A0A084VG75"/>
<dbReference type="EMBL" id="KE524808">
    <property type="protein sequence ID" value="KFB36969.1"/>
    <property type="molecule type" value="Genomic_DNA"/>
</dbReference>
<proteinExistence type="predicted"/>
<dbReference type="EMBL" id="ATLV01012692">
    <property type="status" value="NOT_ANNOTATED_CDS"/>
    <property type="molecule type" value="Genomic_DNA"/>
</dbReference>
<dbReference type="VEuPathDB" id="VectorBase:ASIC004139"/>
<accession>A0A084VG75</accession>
<keyword evidence="3" id="KW-1185">Reference proteome</keyword>
<reference evidence="1 3" key="1">
    <citation type="journal article" date="2014" name="BMC Genomics">
        <title>Genome sequence of Anopheles sinensis provides insight into genetics basis of mosquito competence for malaria parasites.</title>
        <authorList>
            <person name="Zhou D."/>
            <person name="Zhang D."/>
            <person name="Ding G."/>
            <person name="Shi L."/>
            <person name="Hou Q."/>
            <person name="Ye Y."/>
            <person name="Xu Y."/>
            <person name="Zhou H."/>
            <person name="Xiong C."/>
            <person name="Li S."/>
            <person name="Yu J."/>
            <person name="Hong S."/>
            <person name="Yu X."/>
            <person name="Zou P."/>
            <person name="Chen C."/>
            <person name="Chang X."/>
            <person name="Wang W."/>
            <person name="Lv Y."/>
            <person name="Sun Y."/>
            <person name="Ma L."/>
            <person name="Shen B."/>
            <person name="Zhu C."/>
        </authorList>
    </citation>
    <scope>NUCLEOTIDE SEQUENCE [LARGE SCALE GENOMIC DNA]</scope>
</reference>
<dbReference type="Proteomes" id="UP000030765">
    <property type="component" value="Unassembled WGS sequence"/>
</dbReference>
<gene>
    <name evidence="1" type="ORF">ZHAS_00004139</name>
</gene>
<reference evidence="2" key="2">
    <citation type="submission" date="2020-05" db="UniProtKB">
        <authorList>
            <consortium name="EnsemblMetazoa"/>
        </authorList>
    </citation>
    <scope>IDENTIFICATION</scope>
</reference>
<evidence type="ECO:0000313" key="1">
    <source>
        <dbReference type="EMBL" id="KFB36969.1"/>
    </source>
</evidence>
<name>A0A084VG75_ANOSI</name>